<dbReference type="SMART" id="SM00179">
    <property type="entry name" value="EGF_CA"/>
    <property type="match status" value="1"/>
</dbReference>
<evidence type="ECO:0000256" key="8">
    <source>
        <dbReference type="ARBA" id="ARBA00023157"/>
    </source>
</evidence>
<dbReference type="GeneTree" id="ENSGT00940000162975"/>
<dbReference type="Bgee" id="ENSOANG00000029957">
    <property type="expression patterns" value="Expressed in heart and 7 other cell types or tissues"/>
</dbReference>
<evidence type="ECO:0000256" key="7">
    <source>
        <dbReference type="ARBA" id="ARBA00023054"/>
    </source>
</evidence>
<dbReference type="PANTHER" id="PTHR14949">
    <property type="entry name" value="EGF-LIKE-DOMAIN, MULTIPLE 7, 8"/>
    <property type="match status" value="1"/>
</dbReference>
<evidence type="ECO:0000256" key="10">
    <source>
        <dbReference type="ARBA" id="ARBA00068658"/>
    </source>
</evidence>
<reference evidence="15" key="2">
    <citation type="submission" date="2025-08" db="UniProtKB">
        <authorList>
            <consortium name="Ensembl"/>
        </authorList>
    </citation>
    <scope>IDENTIFICATION</scope>
    <source>
        <strain evidence="15">Glennie</strain>
    </source>
</reference>
<feature type="domain" description="EMI" evidence="14">
    <location>
        <begin position="26"/>
        <end position="104"/>
    </location>
</feature>
<dbReference type="Ensembl" id="ENSOANT00000038378.2">
    <property type="protein sequence ID" value="ENSOANP00000029133.2"/>
    <property type="gene ID" value="ENSOANG00000029957.2"/>
</dbReference>
<sequence length="322" mass="35111">HGFWRERGLTPVLGGGTGDGAVGPDHVGVCSTQSLRVPLHYNESYSQPVYKPYLTLCAGRRVCSTYRTTYRVAWREVRREVLQTHAVCCQGWKKRHPGALTCEEAICPKPCQNGGVCARPGQCQCAPGWGGEVLPHVDECRAGVPLCSHRCLNTRGSFVCGCPPGLTLGPDDRTCREEGPPEPSPSPSILSVAVREAKQDERALRREMGELRIRLEQLEEWATRAGAWVRGVLPVPPEALRPEQVAELWGRGDRIDSLSDQVLLLEEKLGSCESLPQTGRSPSLGGWGSVWDVCGWGSGTRAPTREAAWPKGQSMGPGVQRT</sequence>
<keyword evidence="6" id="KW-0106">Calcium</keyword>
<evidence type="ECO:0000256" key="12">
    <source>
        <dbReference type="SAM" id="MobiDB-lite"/>
    </source>
</evidence>
<dbReference type="Pfam" id="PF07546">
    <property type="entry name" value="EMI"/>
    <property type="match status" value="1"/>
</dbReference>
<evidence type="ECO:0000259" key="13">
    <source>
        <dbReference type="PROSITE" id="PS50026"/>
    </source>
</evidence>
<dbReference type="InterPro" id="IPR001881">
    <property type="entry name" value="EGF-like_Ca-bd_dom"/>
</dbReference>
<dbReference type="GO" id="GO:0005509">
    <property type="term" value="F:calcium ion binding"/>
    <property type="evidence" value="ECO:0007669"/>
    <property type="project" value="InterPro"/>
</dbReference>
<dbReference type="Pfam" id="PF07645">
    <property type="entry name" value="EGF_CA"/>
    <property type="match status" value="1"/>
</dbReference>
<dbReference type="Proteomes" id="UP000002279">
    <property type="component" value="Chromosome X5"/>
</dbReference>
<evidence type="ECO:0000256" key="2">
    <source>
        <dbReference type="ARBA" id="ARBA00022525"/>
    </source>
</evidence>
<proteinExistence type="predicted"/>
<evidence type="ECO:0000256" key="3">
    <source>
        <dbReference type="ARBA" id="ARBA00022536"/>
    </source>
</evidence>
<feature type="disulfide bond" evidence="11">
    <location>
        <begin position="107"/>
        <end position="117"/>
    </location>
</feature>
<evidence type="ECO:0000256" key="4">
    <source>
        <dbReference type="ARBA" id="ARBA00022729"/>
    </source>
</evidence>
<evidence type="ECO:0000313" key="15">
    <source>
        <dbReference type="Ensembl" id="ENSOANP00000029133.2"/>
    </source>
</evidence>
<dbReference type="InterPro" id="IPR049883">
    <property type="entry name" value="NOTCH1_EGF-like"/>
</dbReference>
<evidence type="ECO:0000313" key="16">
    <source>
        <dbReference type="Proteomes" id="UP000002279"/>
    </source>
</evidence>
<evidence type="ECO:0000256" key="5">
    <source>
        <dbReference type="ARBA" id="ARBA00022737"/>
    </source>
</evidence>
<keyword evidence="16" id="KW-1185">Reference proteome</keyword>
<dbReference type="Gene3D" id="2.10.25.10">
    <property type="entry name" value="Laminin"/>
    <property type="match status" value="2"/>
</dbReference>
<keyword evidence="2" id="KW-0964">Secreted</keyword>
<protein>
    <recommendedName>
        <fullName evidence="10">Epidermal growth factor-like protein 8</fullName>
    </recommendedName>
</protein>
<comment type="caution">
    <text evidence="11">Lacks conserved residue(s) required for the propagation of feature annotation.</text>
</comment>
<dbReference type="PROSITE" id="PS50026">
    <property type="entry name" value="EGF_3"/>
    <property type="match status" value="1"/>
</dbReference>
<reference evidence="15 16" key="1">
    <citation type="journal article" date="2008" name="Nature">
        <title>Genome analysis of the platypus reveals unique signatures of evolution.</title>
        <authorList>
            <person name="Warren W.C."/>
            <person name="Hillier L.W."/>
            <person name="Marshall Graves J.A."/>
            <person name="Birney E."/>
            <person name="Ponting C.P."/>
            <person name="Grutzner F."/>
            <person name="Belov K."/>
            <person name="Miller W."/>
            <person name="Clarke L."/>
            <person name="Chinwalla A.T."/>
            <person name="Yang S.P."/>
            <person name="Heger A."/>
            <person name="Locke D.P."/>
            <person name="Miethke P."/>
            <person name="Waters P.D."/>
            <person name="Veyrunes F."/>
            <person name="Fulton L."/>
            <person name="Fulton B."/>
            <person name="Graves T."/>
            <person name="Wallis J."/>
            <person name="Puente X.S."/>
            <person name="Lopez-Otin C."/>
            <person name="Ordonez G.R."/>
            <person name="Eichler E.E."/>
            <person name="Chen L."/>
            <person name="Cheng Z."/>
            <person name="Deakin J.E."/>
            <person name="Alsop A."/>
            <person name="Thompson K."/>
            <person name="Kirby P."/>
            <person name="Papenfuss A.T."/>
            <person name="Wakefield M.J."/>
            <person name="Olender T."/>
            <person name="Lancet D."/>
            <person name="Huttley G.A."/>
            <person name="Smit A.F."/>
            <person name="Pask A."/>
            <person name="Temple-Smith P."/>
            <person name="Batzer M.A."/>
            <person name="Walker J.A."/>
            <person name="Konkel M.K."/>
            <person name="Harris R.S."/>
            <person name="Whittington C.M."/>
            <person name="Wong E.S."/>
            <person name="Gemmell N.J."/>
            <person name="Buschiazzo E."/>
            <person name="Vargas Jentzsch I.M."/>
            <person name="Merkel A."/>
            <person name="Schmitz J."/>
            <person name="Zemann A."/>
            <person name="Churakov G."/>
            <person name="Kriegs J.O."/>
            <person name="Brosius J."/>
            <person name="Murchison E.P."/>
            <person name="Sachidanandam R."/>
            <person name="Smith C."/>
            <person name="Hannon G.J."/>
            <person name="Tsend-Ayush E."/>
            <person name="McMillan D."/>
            <person name="Attenborough R."/>
            <person name="Rens W."/>
            <person name="Ferguson-Smith M."/>
            <person name="Lefevre C.M."/>
            <person name="Sharp J.A."/>
            <person name="Nicholas K.R."/>
            <person name="Ray D.A."/>
            <person name="Kube M."/>
            <person name="Reinhardt R."/>
            <person name="Pringle T.H."/>
            <person name="Taylor J."/>
            <person name="Jones R.C."/>
            <person name="Nixon B."/>
            <person name="Dacheux J.L."/>
            <person name="Niwa H."/>
            <person name="Sekita Y."/>
            <person name="Huang X."/>
            <person name="Stark A."/>
            <person name="Kheradpour P."/>
            <person name="Kellis M."/>
            <person name="Flicek P."/>
            <person name="Chen Y."/>
            <person name="Webber C."/>
            <person name="Hardison R."/>
            <person name="Nelson J."/>
            <person name="Hallsworth-Pepin K."/>
            <person name="Delehaunty K."/>
            <person name="Markovic C."/>
            <person name="Minx P."/>
            <person name="Feng Y."/>
            <person name="Kremitzki C."/>
            <person name="Mitreva M."/>
            <person name="Glasscock J."/>
            <person name="Wylie T."/>
            <person name="Wohldmann P."/>
            <person name="Thiru P."/>
            <person name="Nhan M.N."/>
            <person name="Pohl C.S."/>
            <person name="Smith S.M."/>
            <person name="Hou S."/>
            <person name="Nefedov M."/>
            <person name="de Jong P.J."/>
            <person name="Renfree M.B."/>
            <person name="Mardis E.R."/>
            <person name="Wilson R.K."/>
        </authorList>
    </citation>
    <scope>NUCLEOTIDE SEQUENCE [LARGE SCALE GENOMIC DNA]</scope>
    <source>
        <strain evidence="15 16">Glennie</strain>
    </source>
</reference>
<evidence type="ECO:0000256" key="11">
    <source>
        <dbReference type="PROSITE-ProRule" id="PRU00076"/>
    </source>
</evidence>
<dbReference type="eggNOG" id="KOG1217">
    <property type="taxonomic scope" value="Eukaryota"/>
</dbReference>
<dbReference type="InterPro" id="IPR000742">
    <property type="entry name" value="EGF"/>
</dbReference>
<comment type="subcellular location">
    <subcellularLocation>
        <location evidence="1">Secreted</location>
    </subcellularLocation>
</comment>
<reference evidence="15" key="3">
    <citation type="submission" date="2025-09" db="UniProtKB">
        <authorList>
            <consortium name="Ensembl"/>
        </authorList>
    </citation>
    <scope>IDENTIFICATION</scope>
    <source>
        <strain evidence="15">Glennie</strain>
    </source>
</reference>
<dbReference type="InterPro" id="IPR050969">
    <property type="entry name" value="Dev_Signal_Modulators"/>
</dbReference>
<keyword evidence="4" id="KW-0732">Signal</keyword>
<keyword evidence="7" id="KW-0175">Coiled coil</keyword>
<evidence type="ECO:0000259" key="14">
    <source>
        <dbReference type="PROSITE" id="PS51041"/>
    </source>
</evidence>
<keyword evidence="3 11" id="KW-0245">EGF-like domain</keyword>
<dbReference type="PROSITE" id="PS51041">
    <property type="entry name" value="EMI"/>
    <property type="match status" value="1"/>
</dbReference>
<dbReference type="FunFam" id="2.10.25.10:FF:000010">
    <property type="entry name" value="Pro-epidermal growth factor"/>
    <property type="match status" value="1"/>
</dbReference>
<dbReference type="GO" id="GO:0005576">
    <property type="term" value="C:extracellular region"/>
    <property type="evidence" value="ECO:0007669"/>
    <property type="project" value="UniProtKB-SubCell"/>
</dbReference>
<organism evidence="15 16">
    <name type="scientific">Ornithorhynchus anatinus</name>
    <name type="common">Duckbill platypus</name>
    <dbReference type="NCBI Taxonomy" id="9258"/>
    <lineage>
        <taxon>Eukaryota</taxon>
        <taxon>Metazoa</taxon>
        <taxon>Chordata</taxon>
        <taxon>Craniata</taxon>
        <taxon>Vertebrata</taxon>
        <taxon>Euteleostomi</taxon>
        <taxon>Mammalia</taxon>
        <taxon>Monotremata</taxon>
        <taxon>Ornithorhynchidae</taxon>
        <taxon>Ornithorhynchus</taxon>
    </lineage>
</organism>
<dbReference type="CDD" id="cd00054">
    <property type="entry name" value="EGF_CA"/>
    <property type="match status" value="1"/>
</dbReference>
<feature type="domain" description="EGF-like" evidence="13">
    <location>
        <begin position="103"/>
        <end position="132"/>
    </location>
</feature>
<keyword evidence="5" id="KW-0677">Repeat</keyword>
<dbReference type="InterPro" id="IPR011489">
    <property type="entry name" value="EMI_domain"/>
</dbReference>
<keyword evidence="9" id="KW-0325">Glycoprotein</keyword>
<dbReference type="FunFam" id="2.10.25.10:FF:000394">
    <property type="entry name" value="Epidermal growth factor-like protein 8"/>
    <property type="match status" value="1"/>
</dbReference>
<evidence type="ECO:0000256" key="6">
    <source>
        <dbReference type="ARBA" id="ARBA00022837"/>
    </source>
</evidence>
<keyword evidence="8 11" id="KW-1015">Disulfide bond</keyword>
<evidence type="ECO:0000256" key="9">
    <source>
        <dbReference type="ARBA" id="ARBA00023180"/>
    </source>
</evidence>
<feature type="region of interest" description="Disordered" evidence="12">
    <location>
        <begin position="301"/>
        <end position="322"/>
    </location>
</feature>
<dbReference type="SMART" id="SM00181">
    <property type="entry name" value="EGF"/>
    <property type="match status" value="2"/>
</dbReference>
<dbReference type="SUPFAM" id="SSF57196">
    <property type="entry name" value="EGF/Laminin"/>
    <property type="match status" value="1"/>
</dbReference>
<dbReference type="PANTHER" id="PTHR14949:SF27">
    <property type="entry name" value="EPIDERMAL GROWTH FACTOR-LIKE PROTEIN 8"/>
    <property type="match status" value="1"/>
</dbReference>
<evidence type="ECO:0000256" key="1">
    <source>
        <dbReference type="ARBA" id="ARBA00004613"/>
    </source>
</evidence>
<name>K7E6H6_ORNAN</name>
<gene>
    <name evidence="15" type="primary">EGFL8</name>
</gene>
<accession>K7E6H6</accession>
<dbReference type="AlphaFoldDB" id="K7E6H6"/>
<dbReference type="HOGENOM" id="CLU_2108246_0_0_1"/>